<evidence type="ECO:0000313" key="4">
    <source>
        <dbReference type="Proteomes" id="UP000595897"/>
    </source>
</evidence>
<dbReference type="AlphaFoldDB" id="A0A7R7EJL1"/>
<name>A0A7R7EJL1_9FIRM</name>
<feature type="transmembrane region" description="Helical" evidence="1">
    <location>
        <begin position="29"/>
        <end position="45"/>
    </location>
</feature>
<dbReference type="Proteomes" id="UP000595897">
    <property type="component" value="Chromosome"/>
</dbReference>
<dbReference type="EMBL" id="AP024169">
    <property type="protein sequence ID" value="BCN29885.1"/>
    <property type="molecule type" value="Genomic_DNA"/>
</dbReference>
<feature type="transmembrane region" description="Helical" evidence="1">
    <location>
        <begin position="81"/>
        <end position="103"/>
    </location>
</feature>
<dbReference type="RefSeq" id="WP_271715140.1">
    <property type="nucleotide sequence ID" value="NZ_AP024169.1"/>
</dbReference>
<feature type="transmembrane region" description="Helical" evidence="1">
    <location>
        <begin position="179"/>
        <end position="201"/>
    </location>
</feature>
<dbReference type="KEGG" id="ahb:bsdtb5_11800"/>
<keyword evidence="1" id="KW-1133">Transmembrane helix</keyword>
<dbReference type="PANTHER" id="PTHR40448">
    <property type="entry name" value="TWO-COMPONENT SENSOR HISTIDINE KINASE"/>
    <property type="match status" value="1"/>
</dbReference>
<feature type="transmembrane region" description="Helical" evidence="1">
    <location>
        <begin position="115"/>
        <end position="135"/>
    </location>
</feature>
<dbReference type="PANTHER" id="PTHR40448:SF1">
    <property type="entry name" value="TWO-COMPONENT SENSOR HISTIDINE KINASE"/>
    <property type="match status" value="1"/>
</dbReference>
<feature type="transmembrane region" description="Helical" evidence="1">
    <location>
        <begin position="51"/>
        <end position="69"/>
    </location>
</feature>
<dbReference type="SUPFAM" id="SSF55874">
    <property type="entry name" value="ATPase domain of HSP90 chaperone/DNA topoisomerase II/histidine kinase"/>
    <property type="match status" value="1"/>
</dbReference>
<reference evidence="3 4" key="1">
    <citation type="submission" date="2020-11" db="EMBL/GenBank/DDBJ databases">
        <title>Draft genome sequencing of a Lachnospiraceae strain isolated from anoxic soil subjected to BSD treatment.</title>
        <authorList>
            <person name="Uek A."/>
            <person name="Tonouchi A."/>
        </authorList>
    </citation>
    <scope>NUCLEOTIDE SEQUENCE [LARGE SCALE GENOMIC DNA]</scope>
    <source>
        <strain evidence="3 4">TB5</strain>
    </source>
</reference>
<keyword evidence="4" id="KW-1185">Reference proteome</keyword>
<dbReference type="Gene3D" id="3.30.565.10">
    <property type="entry name" value="Histidine kinase-like ATPase, C-terminal domain"/>
    <property type="match status" value="1"/>
</dbReference>
<gene>
    <name evidence="3" type="primary">agrC</name>
    <name evidence="3" type="ORF">bsdtb5_11800</name>
</gene>
<evidence type="ECO:0000256" key="1">
    <source>
        <dbReference type="SAM" id="Phobius"/>
    </source>
</evidence>
<evidence type="ECO:0000313" key="3">
    <source>
        <dbReference type="EMBL" id="BCN29885.1"/>
    </source>
</evidence>
<sequence>MIVYFYLILSILAYILVLYNFTEILNKKRFIQGAILCIIFISLIYDIFQSVFILGIIVFISFLVLLIALNHNVFTNCISCVLSMIYLLICNQIFGRVTLLLIGAKRYAMIGNKPYVRLIVMIIFDIVLFLTSMVIRRYISRNGTELSIVKNRNFKFWAILFGLFLFVGIYTSIHTTEVGIFDVVMYIIGSLFFIILLYLMYTSSIKEEKVARKQLELLQLQTYTENLEYIYNDMRKVRHDYMNVLASMVGYMEERDMDGLIDFFDHNVLAFTHEMKSLDFQLVRLSNIKQRELKGLIAIKIVKAREAGINVSIDIAEQIEITELNPIDICRMIGILLDNAIEAALETKQKTLQLGLLIKKNSKLIIIINSCKEERLNIFQLYQKGYSTKGDNRGLGLSNLKEIISKYSNCDMETVVENYEFKQIMEIRPC</sequence>
<protein>
    <submittedName>
        <fullName evidence="3">ATPase</fullName>
    </submittedName>
</protein>
<organism evidence="3 4">
    <name type="scientific">Anaeromicropila herbilytica</name>
    <dbReference type="NCBI Taxonomy" id="2785025"/>
    <lineage>
        <taxon>Bacteria</taxon>
        <taxon>Bacillati</taxon>
        <taxon>Bacillota</taxon>
        <taxon>Clostridia</taxon>
        <taxon>Lachnospirales</taxon>
        <taxon>Lachnospiraceae</taxon>
        <taxon>Anaeromicropila</taxon>
    </lineage>
</organism>
<proteinExistence type="predicted"/>
<dbReference type="InterPro" id="IPR032834">
    <property type="entry name" value="NatK-like_C"/>
</dbReference>
<evidence type="ECO:0000259" key="2">
    <source>
        <dbReference type="Pfam" id="PF14501"/>
    </source>
</evidence>
<dbReference type="GO" id="GO:0042802">
    <property type="term" value="F:identical protein binding"/>
    <property type="evidence" value="ECO:0007669"/>
    <property type="project" value="TreeGrafter"/>
</dbReference>
<feature type="domain" description="Sensor histidine kinase NatK-like C-terminal" evidence="2">
    <location>
        <begin position="324"/>
        <end position="427"/>
    </location>
</feature>
<keyword evidence="1" id="KW-0812">Transmembrane</keyword>
<dbReference type="InterPro" id="IPR036890">
    <property type="entry name" value="HATPase_C_sf"/>
</dbReference>
<feature type="transmembrane region" description="Helical" evidence="1">
    <location>
        <begin position="156"/>
        <end position="173"/>
    </location>
</feature>
<keyword evidence="1" id="KW-0472">Membrane</keyword>
<feature type="transmembrane region" description="Helical" evidence="1">
    <location>
        <begin position="6"/>
        <end position="22"/>
    </location>
</feature>
<accession>A0A7R7EJL1</accession>
<dbReference type="Pfam" id="PF14501">
    <property type="entry name" value="HATPase_c_5"/>
    <property type="match status" value="1"/>
</dbReference>